<feature type="signal peptide" evidence="1">
    <location>
        <begin position="1"/>
        <end position="19"/>
    </location>
</feature>
<dbReference type="PANTHER" id="PTHR30203">
    <property type="entry name" value="OUTER MEMBRANE CATION EFFLUX PROTEIN"/>
    <property type="match status" value="1"/>
</dbReference>
<evidence type="ECO:0000256" key="1">
    <source>
        <dbReference type="SAM" id="SignalP"/>
    </source>
</evidence>
<dbReference type="EMBL" id="SBKP01000001">
    <property type="protein sequence ID" value="RXR30789.1"/>
    <property type="molecule type" value="Genomic_DNA"/>
</dbReference>
<evidence type="ECO:0000313" key="3">
    <source>
        <dbReference type="Proteomes" id="UP000290958"/>
    </source>
</evidence>
<reference evidence="3" key="1">
    <citation type="submission" date="2019-01" db="EMBL/GenBank/DDBJ databases">
        <title>Cytophagaceae bacterium strain CAR-16.</title>
        <authorList>
            <person name="Chen W.-M."/>
        </authorList>
    </citation>
    <scope>NUCLEOTIDE SEQUENCE [LARGE SCALE GENOMIC DNA]</scope>
    <source>
        <strain evidence="3">CHR27</strain>
    </source>
</reference>
<dbReference type="Gene3D" id="1.20.1600.10">
    <property type="entry name" value="Outer membrane efflux proteins (OEP)"/>
    <property type="match status" value="1"/>
</dbReference>
<dbReference type="InterPro" id="IPR010131">
    <property type="entry name" value="MdtP/NodT-like"/>
</dbReference>
<accession>A0A4Q1KNI9</accession>
<comment type="caution">
    <text evidence="2">The sequence shown here is derived from an EMBL/GenBank/DDBJ whole genome shotgun (WGS) entry which is preliminary data.</text>
</comment>
<protein>
    <submittedName>
        <fullName evidence="2">TolC family protein</fullName>
    </submittedName>
</protein>
<dbReference type="GO" id="GO:0015562">
    <property type="term" value="F:efflux transmembrane transporter activity"/>
    <property type="evidence" value="ECO:0007669"/>
    <property type="project" value="InterPro"/>
</dbReference>
<feature type="chain" id="PRO_5020417749" evidence="1">
    <location>
        <begin position="20"/>
        <end position="414"/>
    </location>
</feature>
<gene>
    <name evidence="2" type="ORF">EQG66_00365</name>
</gene>
<dbReference type="SUPFAM" id="SSF56954">
    <property type="entry name" value="Outer membrane efflux proteins (OEP)"/>
    <property type="match status" value="1"/>
</dbReference>
<organism evidence="2 3">
    <name type="scientific">Sphingobium fluviale</name>
    <dbReference type="NCBI Taxonomy" id="2506423"/>
    <lineage>
        <taxon>Bacteria</taxon>
        <taxon>Pseudomonadati</taxon>
        <taxon>Pseudomonadota</taxon>
        <taxon>Alphaproteobacteria</taxon>
        <taxon>Sphingomonadales</taxon>
        <taxon>Sphingomonadaceae</taxon>
        <taxon>Sphingobium</taxon>
    </lineage>
</organism>
<keyword evidence="1" id="KW-0732">Signal</keyword>
<dbReference type="Proteomes" id="UP000290958">
    <property type="component" value="Unassembled WGS sequence"/>
</dbReference>
<keyword evidence="3" id="KW-1185">Reference proteome</keyword>
<proteinExistence type="predicted"/>
<dbReference type="OrthoDB" id="7616531at2"/>
<sequence length="414" mass="44301">MRILILTPLLAAVSGAAVAEPLTFDAAIERTTRDAPSILAGEAGVEARRSAAIAAGRLPDPTLNVGLDNYPVSGPPAFSFTRESMMMARIGVDQPFPNPAKRSAQRTRAQADIGMAEGELAVETQNVLLETALAWIDLYYAKRRLAQLQHLDESLTGLQATVSARLASGSARPASALEPDQLRAAVNDRRSELAADVVRAKARLARFTGDSDADVAGDPPMLEVDKANLIVGIPLLPRLKTLDAAISGAEADTGLARADKRPDWRVSASYGRRDPAYGDMVSVGVSIDLPFFSKRRQDPKIAASLSGETQARLLRAAAEREILASLDGDLADHAMHMARLENARKVLVPLARRRAELDMASYAAGKLDLGAALLSSLALAEAEVDALSREADVTRDALRINYTYRPITNEGVRP</sequence>
<name>A0A4Q1KNI9_9SPHN</name>
<dbReference type="RefSeq" id="WP_129402573.1">
    <property type="nucleotide sequence ID" value="NZ_SBKP01000001.1"/>
</dbReference>
<dbReference type="AlphaFoldDB" id="A0A4Q1KNI9"/>
<evidence type="ECO:0000313" key="2">
    <source>
        <dbReference type="EMBL" id="RXR30789.1"/>
    </source>
</evidence>
<dbReference type="PANTHER" id="PTHR30203:SF24">
    <property type="entry name" value="BLR4935 PROTEIN"/>
    <property type="match status" value="1"/>
</dbReference>